<dbReference type="PANTHER" id="PTHR30143:SF0">
    <property type="entry name" value="2-KETO-4-PENTENOATE HYDRATASE"/>
    <property type="match status" value="1"/>
</dbReference>
<dbReference type="PANTHER" id="PTHR30143">
    <property type="entry name" value="ACID HYDRATASE"/>
    <property type="match status" value="1"/>
</dbReference>
<dbReference type="AlphaFoldDB" id="A0AAE4G4R0"/>
<dbReference type="GO" id="GO:0005737">
    <property type="term" value="C:cytoplasm"/>
    <property type="evidence" value="ECO:0007669"/>
    <property type="project" value="TreeGrafter"/>
</dbReference>
<organism evidence="1">
    <name type="scientific">Herbaspirillum huttiense subsp. nephrolepidis</name>
    <dbReference type="NCBI Taxonomy" id="3075126"/>
    <lineage>
        <taxon>Bacteria</taxon>
        <taxon>Pseudomonadati</taxon>
        <taxon>Pseudomonadota</taxon>
        <taxon>Betaproteobacteria</taxon>
        <taxon>Burkholderiales</taxon>
        <taxon>Oxalobacteraceae</taxon>
        <taxon>Herbaspirillum</taxon>
    </lineage>
</organism>
<dbReference type="RefSeq" id="WP_259433980.1">
    <property type="nucleotide sequence ID" value="NZ_JAVLSM010000005.1"/>
</dbReference>
<name>A0AAE4G4R0_9BURK</name>
<proteinExistence type="predicted"/>
<protein>
    <submittedName>
        <fullName evidence="1">4-oxalocrotonate decarboxylase</fullName>
    </submittedName>
</protein>
<evidence type="ECO:0000313" key="1">
    <source>
        <dbReference type="EMBL" id="MDT0335771.1"/>
    </source>
</evidence>
<dbReference type="GO" id="GO:0008684">
    <property type="term" value="F:2-oxopent-4-enoate hydratase activity"/>
    <property type="evidence" value="ECO:0007669"/>
    <property type="project" value="TreeGrafter"/>
</dbReference>
<gene>
    <name evidence="1" type="ORF">RJN63_02935</name>
</gene>
<dbReference type="InterPro" id="IPR036663">
    <property type="entry name" value="Fumarylacetoacetase_C_sf"/>
</dbReference>
<dbReference type="Gene3D" id="3.90.850.10">
    <property type="entry name" value="Fumarylacetoacetase-like, C-terminal domain"/>
    <property type="match status" value="1"/>
</dbReference>
<comment type="caution">
    <text evidence="1">The sequence shown here is derived from an EMBL/GenBank/DDBJ whole genome shotgun (WGS) entry which is preliminary data.</text>
</comment>
<accession>A0AAE4G4R0</accession>
<reference evidence="1" key="1">
    <citation type="submission" date="2023-02" db="EMBL/GenBank/DDBJ databases">
        <title>Description of Herbaspirillum huttiense subsp. nephrolepsisexaltata and Herbaspirillum huttiense subsp. lycopersicon.</title>
        <authorList>
            <person name="Poudel M."/>
            <person name="Sharma A."/>
            <person name="Goss E."/>
            <person name="Tapia J.H."/>
            <person name="Harmon C.M."/>
            <person name="Jones J.B."/>
        </authorList>
    </citation>
    <scope>NUCLEOTIDE SEQUENCE</scope>
    <source>
        <strain evidence="1">NC40101</strain>
    </source>
</reference>
<dbReference type="InterPro" id="IPR050772">
    <property type="entry name" value="Hydratase-Decarb/MhpD_sf"/>
</dbReference>
<sequence length="280" mass="30837">MLMSSQALRYAHQLLDARAQSRIIPRISESEPLSVEDAYEIAHNIRNIRVAQGEQPIGRKIGFVVRKNWERYGIIDEARIPTWAPMYDATVRFAEDNHGAQSLTGAVQPRIEPEIVFKLGKTPAPGASLLELADCLEWMAHGFEIVVCPFPNWEFTVADSIAAFGLHGTLIVGEPHVLSSATKQHLPQILASASVSLSCNTESSSVLRAAGFCNDEMDSPLHALWHLHQLLQKQTRFRQLQAGEIISTGTWTDACPIEPGQTWTTAFSGVTLPGLTVSFV</sequence>
<dbReference type="EMBL" id="JAVRAA010000001">
    <property type="protein sequence ID" value="MDT0335771.1"/>
    <property type="molecule type" value="Genomic_DNA"/>
</dbReference>
<dbReference type="SUPFAM" id="SSF56529">
    <property type="entry name" value="FAH"/>
    <property type="match status" value="1"/>
</dbReference>